<dbReference type="EMBL" id="KZ821253">
    <property type="protein sequence ID" value="PYH42256.1"/>
    <property type="molecule type" value="Genomic_DNA"/>
</dbReference>
<dbReference type="InterPro" id="IPR001585">
    <property type="entry name" value="TAL/FSA"/>
</dbReference>
<reference evidence="2 3" key="1">
    <citation type="submission" date="2016-12" db="EMBL/GenBank/DDBJ databases">
        <title>The genomes of Aspergillus section Nigri reveals drivers in fungal speciation.</title>
        <authorList>
            <consortium name="DOE Joint Genome Institute"/>
            <person name="Vesth T.C."/>
            <person name="Nybo J."/>
            <person name="Theobald S."/>
            <person name="Brandl J."/>
            <person name="Frisvad J.C."/>
            <person name="Nielsen K.F."/>
            <person name="Lyhne E.K."/>
            <person name="Kogle M.E."/>
            <person name="Kuo A."/>
            <person name="Riley R."/>
            <person name="Clum A."/>
            <person name="Nolan M."/>
            <person name="Lipzen A."/>
            <person name="Salamov A."/>
            <person name="Henrissat B."/>
            <person name="Wiebenga A."/>
            <person name="De Vries R.P."/>
            <person name="Grigoriev I.V."/>
            <person name="Mortensen U.H."/>
            <person name="Andersen M.R."/>
            <person name="Baker S.E."/>
        </authorList>
    </citation>
    <scope>NUCLEOTIDE SEQUENCE [LARGE SCALE GENOMIC DNA]</scope>
    <source>
        <strain evidence="2 3">JOP 1030-1</strain>
    </source>
</reference>
<dbReference type="RefSeq" id="XP_025428238.1">
    <property type="nucleotide sequence ID" value="XM_025577613.1"/>
</dbReference>
<dbReference type="GO" id="GO:0004801">
    <property type="term" value="F:transaldolase activity"/>
    <property type="evidence" value="ECO:0007669"/>
    <property type="project" value="TreeGrafter"/>
</dbReference>
<dbReference type="GO" id="GO:0005975">
    <property type="term" value="P:carbohydrate metabolic process"/>
    <property type="evidence" value="ECO:0007669"/>
    <property type="project" value="InterPro"/>
</dbReference>
<dbReference type="AlphaFoldDB" id="A0A318Z577"/>
<dbReference type="OrthoDB" id="1711136at2759"/>
<keyword evidence="1" id="KW-0704">Schiff base</keyword>
<accession>A0A318Z577</accession>
<sequence length="339" mass="37258">MTDSTVNVLTHLRSRTQIDLDSFGLAAARDGGPEGPWTDATSNPAEVYFQLAKEENTDIIAQTITICRDIQGRYAGVTLPELRVEVATVLLALRVIPYITGAVHVMVNPCHAFSTTKVIQTGLRYHDIFQHIDPRVDLSRVVIKAPATFEGLKACHALRTQEIQTLATTVFTIEQAILAGEAGCVSISPFVHELKAGFDPTYKDHGPLLDLCVQAQEYYRQHSNATRVKACSCLSVEEILQLSGVAAHTIPPEDLDTLAAMNETVAWLESRSLFPIAASTKELQQQVRRSYIEDEAGYRVHFAASDGGGGQRRLYQALAIFADFQHKVELLVGESKGRL</sequence>
<organism evidence="2 3">
    <name type="scientific">Aspergillus saccharolyticus JOP 1030-1</name>
    <dbReference type="NCBI Taxonomy" id="1450539"/>
    <lineage>
        <taxon>Eukaryota</taxon>
        <taxon>Fungi</taxon>
        <taxon>Dikarya</taxon>
        <taxon>Ascomycota</taxon>
        <taxon>Pezizomycotina</taxon>
        <taxon>Eurotiomycetes</taxon>
        <taxon>Eurotiomycetidae</taxon>
        <taxon>Eurotiales</taxon>
        <taxon>Aspergillaceae</taxon>
        <taxon>Aspergillus</taxon>
        <taxon>Aspergillus subgen. Circumdati</taxon>
    </lineage>
</organism>
<dbReference type="Gene3D" id="3.20.20.70">
    <property type="entry name" value="Aldolase class I"/>
    <property type="match status" value="1"/>
</dbReference>
<dbReference type="GeneID" id="37078842"/>
<protein>
    <submittedName>
        <fullName evidence="2">Transaldolase</fullName>
    </submittedName>
</protein>
<evidence type="ECO:0000313" key="2">
    <source>
        <dbReference type="EMBL" id="PYH42256.1"/>
    </source>
</evidence>
<keyword evidence="3" id="KW-1185">Reference proteome</keyword>
<dbReference type="GO" id="GO:0009052">
    <property type="term" value="P:pentose-phosphate shunt, non-oxidative branch"/>
    <property type="evidence" value="ECO:0007669"/>
    <property type="project" value="TreeGrafter"/>
</dbReference>
<dbReference type="Proteomes" id="UP000248349">
    <property type="component" value="Unassembled WGS sequence"/>
</dbReference>
<dbReference type="SUPFAM" id="SSF51569">
    <property type="entry name" value="Aldolase"/>
    <property type="match status" value="1"/>
</dbReference>
<dbReference type="Pfam" id="PF00923">
    <property type="entry name" value="TAL_FSA"/>
    <property type="match status" value="1"/>
</dbReference>
<name>A0A318Z577_9EURO</name>
<evidence type="ECO:0000256" key="1">
    <source>
        <dbReference type="ARBA" id="ARBA00023270"/>
    </source>
</evidence>
<gene>
    <name evidence="2" type="ORF">BP01DRAFT_385576</name>
</gene>
<proteinExistence type="predicted"/>
<dbReference type="PANTHER" id="PTHR10683:SF34">
    <property type="entry name" value="TRANSALDOLASE"/>
    <property type="match status" value="1"/>
</dbReference>
<dbReference type="STRING" id="1450539.A0A318Z577"/>
<evidence type="ECO:0000313" key="3">
    <source>
        <dbReference type="Proteomes" id="UP000248349"/>
    </source>
</evidence>
<dbReference type="InterPro" id="IPR013785">
    <property type="entry name" value="Aldolase_TIM"/>
</dbReference>
<dbReference type="PANTHER" id="PTHR10683">
    <property type="entry name" value="TRANSALDOLASE"/>
    <property type="match status" value="1"/>
</dbReference>